<proteinExistence type="predicted"/>
<gene>
    <name evidence="2" type="ORF">K8V05_08250</name>
</gene>
<accession>A0A921KYF8</accession>
<reference evidence="2" key="1">
    <citation type="journal article" date="2021" name="PeerJ">
        <title>Extensive microbial diversity within the chicken gut microbiome revealed by metagenomics and culture.</title>
        <authorList>
            <person name="Gilroy R."/>
            <person name="Ravi A."/>
            <person name="Getino M."/>
            <person name="Pursley I."/>
            <person name="Horton D.L."/>
            <person name="Alikhan N.F."/>
            <person name="Baker D."/>
            <person name="Gharbi K."/>
            <person name="Hall N."/>
            <person name="Watson M."/>
            <person name="Adriaenssens E.M."/>
            <person name="Foster-Nyarko E."/>
            <person name="Jarju S."/>
            <person name="Secka A."/>
            <person name="Antonio M."/>
            <person name="Oren A."/>
            <person name="Chaudhuri R.R."/>
            <person name="La Ragione R."/>
            <person name="Hildebrand F."/>
            <person name="Pallen M.J."/>
        </authorList>
    </citation>
    <scope>NUCLEOTIDE SEQUENCE</scope>
    <source>
        <strain evidence="2">6966</strain>
    </source>
</reference>
<evidence type="ECO:0000256" key="1">
    <source>
        <dbReference type="SAM" id="SignalP"/>
    </source>
</evidence>
<keyword evidence="1" id="KW-0732">Signal</keyword>
<feature type="signal peptide" evidence="1">
    <location>
        <begin position="1"/>
        <end position="20"/>
    </location>
</feature>
<dbReference type="AlphaFoldDB" id="A0A921KYF8"/>
<dbReference type="Proteomes" id="UP000742098">
    <property type="component" value="Unassembled WGS sequence"/>
</dbReference>
<reference evidence="2" key="2">
    <citation type="submission" date="2021-09" db="EMBL/GenBank/DDBJ databases">
        <authorList>
            <person name="Gilroy R."/>
        </authorList>
    </citation>
    <scope>NUCLEOTIDE SEQUENCE</scope>
    <source>
        <strain evidence="2">6966</strain>
    </source>
</reference>
<feature type="chain" id="PRO_5037526143" evidence="1">
    <location>
        <begin position="21"/>
        <end position="229"/>
    </location>
</feature>
<dbReference type="PROSITE" id="PS51257">
    <property type="entry name" value="PROKAR_LIPOPROTEIN"/>
    <property type="match status" value="1"/>
</dbReference>
<organism evidence="2 3">
    <name type="scientific">Butyricimonas virosa</name>
    <dbReference type="NCBI Taxonomy" id="544645"/>
    <lineage>
        <taxon>Bacteria</taxon>
        <taxon>Pseudomonadati</taxon>
        <taxon>Bacteroidota</taxon>
        <taxon>Bacteroidia</taxon>
        <taxon>Bacteroidales</taxon>
        <taxon>Odoribacteraceae</taxon>
        <taxon>Butyricimonas</taxon>
    </lineage>
</organism>
<name>A0A921KYF8_9BACT</name>
<sequence>MKKNTLYFLFFIAAVFLFSACQDNDDNGAQDLSGTDIITFSVNGYPEEGVIDPDNKTVYLQVPPSIKSGTNLCPQFTLSEGATATVNNQEQISGSSKLDFKSTVTYTITAGNKINQSQWKVTVTNNNYSIPWGLGYFIAEEHSNNGNSTNGFYLQQHDTGPYSNDNCGPTCAVMAALWANTSFSYSVEDARNEIQKSTIDGSIPWYPQDVQAYLNNHGIATSMMTLETI</sequence>
<dbReference type="EMBL" id="DYVS01000136">
    <property type="protein sequence ID" value="HJF70730.1"/>
    <property type="molecule type" value="Genomic_DNA"/>
</dbReference>
<evidence type="ECO:0000313" key="3">
    <source>
        <dbReference type="Proteomes" id="UP000742098"/>
    </source>
</evidence>
<evidence type="ECO:0000313" key="2">
    <source>
        <dbReference type="EMBL" id="HJF70730.1"/>
    </source>
</evidence>
<dbReference type="Gene3D" id="2.60.40.2340">
    <property type="match status" value="1"/>
</dbReference>
<protein>
    <submittedName>
        <fullName evidence="2">DUF5018 domain-containing protein</fullName>
    </submittedName>
</protein>
<comment type="caution">
    <text evidence="2">The sequence shown here is derived from an EMBL/GenBank/DDBJ whole genome shotgun (WGS) entry which is preliminary data.</text>
</comment>